<dbReference type="Proteomes" id="UP000054596">
    <property type="component" value="Unassembled WGS sequence"/>
</dbReference>
<dbReference type="SUPFAM" id="SSF51412">
    <property type="entry name" value="Inosine monophosphate dehydrogenase (IMPDH)"/>
    <property type="match status" value="1"/>
</dbReference>
<organism evidence="4 5">
    <name type="scientific">Caballeronia glebae</name>
    <dbReference type="NCBI Taxonomy" id="1777143"/>
    <lineage>
        <taxon>Bacteria</taxon>
        <taxon>Pseudomonadati</taxon>
        <taxon>Pseudomonadota</taxon>
        <taxon>Betaproteobacteria</taxon>
        <taxon>Burkholderiales</taxon>
        <taxon>Burkholderiaceae</taxon>
        <taxon>Caballeronia</taxon>
    </lineage>
</organism>
<evidence type="ECO:0000313" key="5">
    <source>
        <dbReference type="Proteomes" id="UP000054596"/>
    </source>
</evidence>
<proteinExistence type="predicted"/>
<gene>
    <name evidence="4" type="ORF">AWB82_03429</name>
</gene>
<comment type="caution">
    <text evidence="4">The sequence shown here is derived from an EMBL/GenBank/DDBJ whole genome shotgun (WGS) entry which is preliminary data.</text>
</comment>
<evidence type="ECO:0000313" key="4">
    <source>
        <dbReference type="EMBL" id="SAK64438.1"/>
    </source>
</evidence>
<keyword evidence="1" id="KW-0285">Flavoprotein</keyword>
<dbReference type="InterPro" id="IPR004136">
    <property type="entry name" value="NMO"/>
</dbReference>
<keyword evidence="5" id="KW-1185">Reference proteome</keyword>
<name>A0A158B2Q4_9BURK</name>
<dbReference type="PANTHER" id="PTHR32332:SF20">
    <property type="entry name" value="2-NITROPROPANE DIOXYGENASE-LIKE PROTEIN"/>
    <property type="match status" value="1"/>
</dbReference>
<dbReference type="EMBL" id="FCOJ02000022">
    <property type="protein sequence ID" value="SAK64438.1"/>
    <property type="molecule type" value="Genomic_DNA"/>
</dbReference>
<accession>A0A158B2Q4</accession>
<keyword evidence="4" id="KW-0223">Dioxygenase</keyword>
<dbReference type="Pfam" id="PF03060">
    <property type="entry name" value="NMO"/>
    <property type="match status" value="1"/>
</dbReference>
<evidence type="ECO:0000256" key="2">
    <source>
        <dbReference type="ARBA" id="ARBA00022643"/>
    </source>
</evidence>
<dbReference type="STRING" id="1777143.AWB82_03429"/>
<keyword evidence="2" id="KW-0288">FMN</keyword>
<evidence type="ECO:0000256" key="1">
    <source>
        <dbReference type="ARBA" id="ARBA00022630"/>
    </source>
</evidence>
<sequence>MIPNAAPFETELTRVLGCRYPIISAGMGGPARAELASAVSHAGGFGLLGMVRESPETIASEVAAVRAATDRPFGVNLIPAGTKPDLLAAELDACLELRVPAMCFFWDVYPDIVARVKDSGTLVLYQVGSLEDALRAEKAGADVIVAQGVEAGGHVRGSTALATLLPEIAAHIRVPVAASGGIATGAGLVAAFALGASGVHCGTVFLTTHESYAHDYHKQRVIEARAGDTVHTDIYAINWPAGSPVRVLANSVTDAARDHLFGNDPYALPREIVAHDEWGPVEKYSTISPLRSTTGDLEKMALFAGESSALVNERSSAGEVVERLMREANETLDALLARREKNVDIGAGD</sequence>
<dbReference type="GO" id="GO:0018580">
    <property type="term" value="F:nitronate monooxygenase activity"/>
    <property type="evidence" value="ECO:0007669"/>
    <property type="project" value="InterPro"/>
</dbReference>
<dbReference type="OrthoDB" id="9778912at2"/>
<dbReference type="PANTHER" id="PTHR32332">
    <property type="entry name" value="2-NITROPROPANE DIOXYGENASE"/>
    <property type="match status" value="1"/>
</dbReference>
<dbReference type="CDD" id="cd04730">
    <property type="entry name" value="NPD_like"/>
    <property type="match status" value="1"/>
</dbReference>
<evidence type="ECO:0000256" key="3">
    <source>
        <dbReference type="ARBA" id="ARBA00023002"/>
    </source>
</evidence>
<dbReference type="InterPro" id="IPR013785">
    <property type="entry name" value="Aldolase_TIM"/>
</dbReference>
<dbReference type="Gene3D" id="3.20.20.70">
    <property type="entry name" value="Aldolase class I"/>
    <property type="match status" value="1"/>
</dbReference>
<dbReference type="GO" id="GO:0051213">
    <property type="term" value="F:dioxygenase activity"/>
    <property type="evidence" value="ECO:0007669"/>
    <property type="project" value="UniProtKB-KW"/>
</dbReference>
<protein>
    <submittedName>
        <fullName evidence="4">2-nitropropane dioxygenase</fullName>
    </submittedName>
</protein>
<dbReference type="AlphaFoldDB" id="A0A158B2Q4"/>
<reference evidence="4" key="1">
    <citation type="submission" date="2016-01" db="EMBL/GenBank/DDBJ databases">
        <authorList>
            <person name="Peeters C."/>
        </authorList>
    </citation>
    <scope>NUCLEOTIDE SEQUENCE [LARGE SCALE GENOMIC DNA]</scope>
    <source>
        <strain evidence="4">LMG 29325</strain>
    </source>
</reference>
<keyword evidence="3" id="KW-0560">Oxidoreductase</keyword>